<keyword evidence="5 9" id="KW-0010">Activator</keyword>
<evidence type="ECO:0000256" key="5">
    <source>
        <dbReference type="ARBA" id="ARBA00023159"/>
    </source>
</evidence>
<evidence type="ECO:0000256" key="2">
    <source>
        <dbReference type="ARBA" id="ARBA00009259"/>
    </source>
</evidence>
<dbReference type="OrthoDB" id="2160599at2759"/>
<dbReference type="InterPro" id="IPR013942">
    <property type="entry name" value="Mediator_Med19_fun"/>
</dbReference>
<keyword evidence="12" id="KW-1185">Reference proteome</keyword>
<protein>
    <recommendedName>
        <fullName evidence="3 9">Mediator of RNA polymerase II transcription subunit 19</fullName>
    </recommendedName>
    <alternativeName>
        <fullName evidence="8 9">Mediator complex subunit 19</fullName>
    </alternativeName>
</protein>
<evidence type="ECO:0000256" key="9">
    <source>
        <dbReference type="RuleBase" id="RU364151"/>
    </source>
</evidence>
<dbReference type="EMBL" id="KV454540">
    <property type="protein sequence ID" value="ODV68217.1"/>
    <property type="molecule type" value="Genomic_DNA"/>
</dbReference>
<dbReference type="STRING" id="984485.A0A1E4RLS8"/>
<proteinExistence type="inferred from homology"/>
<keyword evidence="6 9" id="KW-0804">Transcription</keyword>
<organism evidence="11 12">
    <name type="scientific">Hyphopichia burtonii NRRL Y-1933</name>
    <dbReference type="NCBI Taxonomy" id="984485"/>
    <lineage>
        <taxon>Eukaryota</taxon>
        <taxon>Fungi</taxon>
        <taxon>Dikarya</taxon>
        <taxon>Ascomycota</taxon>
        <taxon>Saccharomycotina</taxon>
        <taxon>Pichiomycetes</taxon>
        <taxon>Debaryomycetaceae</taxon>
        <taxon>Hyphopichia</taxon>
    </lineage>
</organism>
<dbReference type="GO" id="GO:0006357">
    <property type="term" value="P:regulation of transcription by RNA polymerase II"/>
    <property type="evidence" value="ECO:0007669"/>
    <property type="project" value="InterPro"/>
</dbReference>
<reference evidence="12" key="1">
    <citation type="submission" date="2016-05" db="EMBL/GenBank/DDBJ databases">
        <title>Comparative genomics of biotechnologically important yeasts.</title>
        <authorList>
            <consortium name="DOE Joint Genome Institute"/>
            <person name="Riley R."/>
            <person name="Haridas S."/>
            <person name="Wolfe K.H."/>
            <person name="Lopes M.R."/>
            <person name="Hittinger C.T."/>
            <person name="Goker M."/>
            <person name="Salamov A."/>
            <person name="Wisecaver J."/>
            <person name="Long T.M."/>
            <person name="Aerts A.L."/>
            <person name="Barry K."/>
            <person name="Choi C."/>
            <person name="Clum A."/>
            <person name="Coughlan A.Y."/>
            <person name="Deshpande S."/>
            <person name="Douglass A.P."/>
            <person name="Hanson S.J."/>
            <person name="Klenk H.-P."/>
            <person name="Labutti K."/>
            <person name="Lapidus A."/>
            <person name="Lindquist E."/>
            <person name="Lipzen A."/>
            <person name="Meier-Kolthoff J.P."/>
            <person name="Ohm R.A."/>
            <person name="Otillar R.P."/>
            <person name="Pangilinan J."/>
            <person name="Peng Y."/>
            <person name="Rokas A."/>
            <person name="Rosa C.A."/>
            <person name="Scheuner C."/>
            <person name="Sibirny A.A."/>
            <person name="Slot J.C."/>
            <person name="Stielow J.B."/>
            <person name="Sun H."/>
            <person name="Kurtzman C.P."/>
            <person name="Blackwell M."/>
            <person name="Grigoriev I.V."/>
            <person name="Jeffries T.W."/>
        </authorList>
    </citation>
    <scope>NUCLEOTIDE SEQUENCE [LARGE SCALE GENOMIC DNA]</scope>
    <source>
        <strain evidence="12">NRRL Y-1933</strain>
    </source>
</reference>
<dbReference type="PANTHER" id="PTHR28270">
    <property type="entry name" value="MEDIATOR OF RNA POLYMERASE II TRANSCRIPTION SUBUNIT 19"/>
    <property type="match status" value="1"/>
</dbReference>
<accession>A0A1E4RLS8</accession>
<comment type="subcellular location">
    <subcellularLocation>
        <location evidence="1 9">Nucleus</location>
    </subcellularLocation>
</comment>
<dbReference type="GO" id="GO:0003712">
    <property type="term" value="F:transcription coregulator activity"/>
    <property type="evidence" value="ECO:0007669"/>
    <property type="project" value="InterPro"/>
</dbReference>
<evidence type="ECO:0000313" key="12">
    <source>
        <dbReference type="Proteomes" id="UP000095085"/>
    </source>
</evidence>
<evidence type="ECO:0000256" key="7">
    <source>
        <dbReference type="ARBA" id="ARBA00023242"/>
    </source>
</evidence>
<comment type="subunit">
    <text evidence="9">Component of the Mediator complex.</text>
</comment>
<evidence type="ECO:0000313" key="11">
    <source>
        <dbReference type="EMBL" id="ODV68217.1"/>
    </source>
</evidence>
<evidence type="ECO:0000256" key="4">
    <source>
        <dbReference type="ARBA" id="ARBA00023015"/>
    </source>
</evidence>
<dbReference type="Pfam" id="PF08633">
    <property type="entry name" value="Rox3"/>
    <property type="match status" value="1"/>
</dbReference>
<name>A0A1E4RLS8_9ASCO</name>
<comment type="similarity">
    <text evidence="2 9">Belongs to the Mediator complex subunit 19 family.</text>
</comment>
<evidence type="ECO:0000256" key="10">
    <source>
        <dbReference type="SAM" id="MobiDB-lite"/>
    </source>
</evidence>
<dbReference type="PANTHER" id="PTHR28270:SF1">
    <property type="entry name" value="MEDIATOR OF RNA POLYMERASE II TRANSCRIPTION SUBUNIT 19"/>
    <property type="match status" value="1"/>
</dbReference>
<dbReference type="Proteomes" id="UP000095085">
    <property type="component" value="Unassembled WGS sequence"/>
</dbReference>
<evidence type="ECO:0000256" key="3">
    <source>
        <dbReference type="ARBA" id="ARBA00019615"/>
    </source>
</evidence>
<feature type="region of interest" description="Disordered" evidence="10">
    <location>
        <begin position="146"/>
        <end position="183"/>
    </location>
</feature>
<comment type="function">
    <text evidence="9">Component of the Mediator complex, a coactivator involved in the regulated transcription of nearly all RNA polymerase II-dependent genes. Mediator functions as a bridge to convey information from gene-specific regulatory proteins to the basal RNA polymerase II transcription machinery. Mediator is recruited to promoters by direct interactions with regulatory proteins and serves as a scaffold for the assembly of a functional preinitiation complex with RNA polymerase II and the general transcription factors.</text>
</comment>
<gene>
    <name evidence="9" type="primary">MED19</name>
    <name evidence="11" type="ORF">HYPBUDRAFT_138551</name>
</gene>
<sequence>MTEEMQDHGATGQGDVSDGQKAVNFYLIEEKNKYEISVPSPLDNLMALYGLESITRSLARTNPDGSKGVKLRKSYKNHIQDLPGKHQIPPTKELPASLLDPMVAQAPDMIKEIDPQLLAQALKFDKTPIKGIPGFNTADLAINDQQTLMRTDDMSENDEYGGKKSKRKKKVQANGGDVKRQHI</sequence>
<keyword evidence="7 9" id="KW-0539">Nucleus</keyword>
<dbReference type="AlphaFoldDB" id="A0A1E4RLS8"/>
<dbReference type="GO" id="GO:0016592">
    <property type="term" value="C:mediator complex"/>
    <property type="evidence" value="ECO:0007669"/>
    <property type="project" value="InterPro"/>
</dbReference>
<evidence type="ECO:0000256" key="1">
    <source>
        <dbReference type="ARBA" id="ARBA00004123"/>
    </source>
</evidence>
<keyword evidence="4 9" id="KW-0805">Transcription regulation</keyword>
<evidence type="ECO:0000256" key="8">
    <source>
        <dbReference type="ARBA" id="ARBA00032018"/>
    </source>
</evidence>
<dbReference type="RefSeq" id="XP_020077284.1">
    <property type="nucleotide sequence ID" value="XM_020219681.1"/>
</dbReference>
<dbReference type="GO" id="GO:0070847">
    <property type="term" value="C:core mediator complex"/>
    <property type="evidence" value="ECO:0007669"/>
    <property type="project" value="TreeGrafter"/>
</dbReference>
<dbReference type="GeneID" id="30994231"/>
<evidence type="ECO:0000256" key="6">
    <source>
        <dbReference type="ARBA" id="ARBA00023163"/>
    </source>
</evidence>